<sequence>MKSQLVLLLLMVLLLVFAAVAGIRTYMASHPSPEQEIVSRYGKEFQDDQRHILDTSTKGNILIVRYGEPQLADIVEVDHWDLASGKLMFSSAYHKGYAFDTLKANGIPY</sequence>
<name>A0A1F5EAS7_9BACT</name>
<evidence type="ECO:0000313" key="2">
    <source>
        <dbReference type="Proteomes" id="UP000177481"/>
    </source>
</evidence>
<protein>
    <submittedName>
        <fullName evidence="1">Uncharacterized protein</fullName>
    </submittedName>
</protein>
<organism evidence="1 2">
    <name type="scientific">Candidatus Berkelbacteria bacterium RIFCSPLOWO2_01_FULL_50_28</name>
    <dbReference type="NCBI Taxonomy" id="1797471"/>
    <lineage>
        <taxon>Bacteria</taxon>
        <taxon>Candidatus Berkelbacteria</taxon>
    </lineage>
</organism>
<accession>A0A1F5EAS7</accession>
<dbReference type="STRING" id="1797471.A3A71_00350"/>
<evidence type="ECO:0000313" key="1">
    <source>
        <dbReference type="EMBL" id="OGD64498.1"/>
    </source>
</evidence>
<proteinExistence type="predicted"/>
<dbReference type="AlphaFoldDB" id="A0A1F5EAS7"/>
<gene>
    <name evidence="1" type="ORF">A3A71_00350</name>
</gene>
<dbReference type="EMBL" id="MEZX01000002">
    <property type="protein sequence ID" value="OGD64498.1"/>
    <property type="molecule type" value="Genomic_DNA"/>
</dbReference>
<reference evidence="1 2" key="1">
    <citation type="journal article" date="2016" name="Nat. Commun.">
        <title>Thousands of microbial genomes shed light on interconnected biogeochemical processes in an aquifer system.</title>
        <authorList>
            <person name="Anantharaman K."/>
            <person name="Brown C.T."/>
            <person name="Hug L.A."/>
            <person name="Sharon I."/>
            <person name="Castelle C.J."/>
            <person name="Probst A.J."/>
            <person name="Thomas B.C."/>
            <person name="Singh A."/>
            <person name="Wilkins M.J."/>
            <person name="Karaoz U."/>
            <person name="Brodie E.L."/>
            <person name="Williams K.H."/>
            <person name="Hubbard S.S."/>
            <person name="Banfield J.F."/>
        </authorList>
    </citation>
    <scope>NUCLEOTIDE SEQUENCE [LARGE SCALE GENOMIC DNA]</scope>
</reference>
<dbReference type="Proteomes" id="UP000177481">
    <property type="component" value="Unassembled WGS sequence"/>
</dbReference>
<comment type="caution">
    <text evidence="1">The sequence shown here is derived from an EMBL/GenBank/DDBJ whole genome shotgun (WGS) entry which is preliminary data.</text>
</comment>